<dbReference type="GO" id="GO:0005737">
    <property type="term" value="C:cytoplasm"/>
    <property type="evidence" value="ECO:0007669"/>
    <property type="project" value="UniProtKB-SubCell"/>
</dbReference>
<comment type="similarity">
    <text evidence="2">Belongs to the FLZ family.</text>
</comment>
<evidence type="ECO:0000256" key="2">
    <source>
        <dbReference type="ARBA" id="ARBA00009374"/>
    </source>
</evidence>
<protein>
    <recommendedName>
        <fullName evidence="8">FLZ-type domain-containing protein</fullName>
    </recommendedName>
</protein>
<evidence type="ECO:0000256" key="6">
    <source>
        <dbReference type="PROSITE-ProRule" id="PRU01131"/>
    </source>
</evidence>
<dbReference type="GO" id="GO:0008270">
    <property type="term" value="F:zinc ion binding"/>
    <property type="evidence" value="ECO:0007669"/>
    <property type="project" value="UniProtKB-KW"/>
</dbReference>
<keyword evidence="5" id="KW-0862">Zinc</keyword>
<keyword evidence="3" id="KW-0963">Cytoplasm</keyword>
<dbReference type="PROSITE" id="PS51795">
    <property type="entry name" value="ZF_FLZ"/>
    <property type="match status" value="1"/>
</dbReference>
<dbReference type="AlphaFoldDB" id="A0A5J5AKV0"/>
<reference evidence="9 10" key="1">
    <citation type="submission" date="2019-09" db="EMBL/GenBank/DDBJ databases">
        <title>A chromosome-level genome assembly of the Chinese tupelo Nyssa sinensis.</title>
        <authorList>
            <person name="Yang X."/>
            <person name="Kang M."/>
            <person name="Yang Y."/>
            <person name="Xiong H."/>
            <person name="Wang M."/>
            <person name="Zhang Z."/>
            <person name="Wang Z."/>
            <person name="Wu H."/>
            <person name="Ma T."/>
            <person name="Liu J."/>
            <person name="Xi Z."/>
        </authorList>
    </citation>
    <scope>NUCLEOTIDE SEQUENCE [LARGE SCALE GENOMIC DNA]</scope>
    <source>
        <strain evidence="9">J267</strain>
        <tissue evidence="9">Leaf</tissue>
    </source>
</reference>
<evidence type="ECO:0000256" key="5">
    <source>
        <dbReference type="ARBA" id="ARBA00022771"/>
    </source>
</evidence>
<dbReference type="Proteomes" id="UP000325577">
    <property type="component" value="Linkage Group LG2"/>
</dbReference>
<dbReference type="EMBL" id="CM018043">
    <property type="protein sequence ID" value="KAA8530888.1"/>
    <property type="molecule type" value="Genomic_DNA"/>
</dbReference>
<dbReference type="InterPro" id="IPR007650">
    <property type="entry name" value="Zf-FLZ_dom"/>
</dbReference>
<proteinExistence type="inferred from homology"/>
<dbReference type="PANTHER" id="PTHR33059">
    <property type="entry name" value="FCS-LIKE ZINC FINGER 5"/>
    <property type="match status" value="1"/>
</dbReference>
<dbReference type="Pfam" id="PF04570">
    <property type="entry name" value="zf-FLZ"/>
    <property type="match status" value="1"/>
</dbReference>
<evidence type="ECO:0000256" key="4">
    <source>
        <dbReference type="ARBA" id="ARBA00022723"/>
    </source>
</evidence>
<feature type="domain" description="FLZ-type" evidence="8">
    <location>
        <begin position="86"/>
        <end position="130"/>
    </location>
</feature>
<feature type="compositionally biased region" description="Basic and acidic residues" evidence="7">
    <location>
        <begin position="125"/>
        <end position="142"/>
    </location>
</feature>
<accession>A0A5J5AKV0</accession>
<feature type="zinc finger region" description="FLZ-type" evidence="6">
    <location>
        <begin position="86"/>
        <end position="130"/>
    </location>
</feature>
<evidence type="ECO:0000313" key="10">
    <source>
        <dbReference type="Proteomes" id="UP000325577"/>
    </source>
</evidence>
<keyword evidence="4" id="KW-0479">Metal-binding</keyword>
<gene>
    <name evidence="9" type="ORF">F0562_005488</name>
</gene>
<comment type="subcellular location">
    <subcellularLocation>
        <location evidence="1">Cytoplasm</location>
    </subcellularLocation>
</comment>
<dbReference type="PANTHER" id="PTHR33059:SF76">
    <property type="entry name" value="FCS-LIKE ZINC FINGER 7"/>
    <property type="match status" value="1"/>
</dbReference>
<keyword evidence="10" id="KW-1185">Reference proteome</keyword>
<feature type="region of interest" description="Disordered" evidence="7">
    <location>
        <begin position="125"/>
        <end position="159"/>
    </location>
</feature>
<evidence type="ECO:0000259" key="8">
    <source>
        <dbReference type="PROSITE" id="PS51795"/>
    </source>
</evidence>
<keyword evidence="5" id="KW-0863">Zinc-finger</keyword>
<evidence type="ECO:0000256" key="7">
    <source>
        <dbReference type="SAM" id="MobiDB-lite"/>
    </source>
</evidence>
<sequence length="159" mass="17982">MLLGKRRISRTTSMKGINVDMNDVEVPEPSDPQNAIIIDQEMLGGPEGPVRQSIVVGPREYDHRLMGTLSPRYHMRSSGDDIETAHFLRSCGLCKRRLAPGRDIYMYRGDTAFCSQECREEQIKQDEREEKCSVAASKKDENYNSESAPPTGHSHRSLK</sequence>
<name>A0A5J5AKV0_9ASTE</name>
<evidence type="ECO:0000256" key="1">
    <source>
        <dbReference type="ARBA" id="ARBA00004496"/>
    </source>
</evidence>
<dbReference type="OrthoDB" id="1925036at2759"/>
<evidence type="ECO:0000313" key="9">
    <source>
        <dbReference type="EMBL" id="KAA8530888.1"/>
    </source>
</evidence>
<evidence type="ECO:0000256" key="3">
    <source>
        <dbReference type="ARBA" id="ARBA00022490"/>
    </source>
</evidence>
<organism evidence="9 10">
    <name type="scientific">Nyssa sinensis</name>
    <dbReference type="NCBI Taxonomy" id="561372"/>
    <lineage>
        <taxon>Eukaryota</taxon>
        <taxon>Viridiplantae</taxon>
        <taxon>Streptophyta</taxon>
        <taxon>Embryophyta</taxon>
        <taxon>Tracheophyta</taxon>
        <taxon>Spermatophyta</taxon>
        <taxon>Magnoliopsida</taxon>
        <taxon>eudicotyledons</taxon>
        <taxon>Gunneridae</taxon>
        <taxon>Pentapetalae</taxon>
        <taxon>asterids</taxon>
        <taxon>Cornales</taxon>
        <taxon>Nyssaceae</taxon>
        <taxon>Nyssa</taxon>
    </lineage>
</organism>